<evidence type="ECO:0000259" key="1">
    <source>
        <dbReference type="Pfam" id="PF00013"/>
    </source>
</evidence>
<dbReference type="STRING" id="646526.A0A1W0E7L2"/>
<dbReference type="InterPro" id="IPR004088">
    <property type="entry name" value="KH_dom_type_1"/>
</dbReference>
<name>A0A1W0E7L2_9MICR</name>
<dbReference type="AlphaFoldDB" id="A0A1W0E7L2"/>
<dbReference type="GO" id="GO:0003723">
    <property type="term" value="F:RNA binding"/>
    <property type="evidence" value="ECO:0007669"/>
    <property type="project" value="InterPro"/>
</dbReference>
<gene>
    <name evidence="2" type="ORF">EHP00_1589</name>
</gene>
<dbReference type="OrthoDB" id="2196204at2759"/>
<evidence type="ECO:0000313" key="2">
    <source>
        <dbReference type="EMBL" id="OQS55213.1"/>
    </source>
</evidence>
<dbReference type="Pfam" id="PF00013">
    <property type="entry name" value="KH_1"/>
    <property type="match status" value="1"/>
</dbReference>
<protein>
    <recommendedName>
        <fullName evidence="1">K Homology domain-containing protein</fullName>
    </recommendedName>
</protein>
<keyword evidence="3" id="KW-1185">Reference proteome</keyword>
<dbReference type="VEuPathDB" id="MicrosporidiaDB:EHP00_1589"/>
<organism evidence="2 3">
    <name type="scientific">Ecytonucleospora hepatopenaei</name>
    <dbReference type="NCBI Taxonomy" id="646526"/>
    <lineage>
        <taxon>Eukaryota</taxon>
        <taxon>Fungi</taxon>
        <taxon>Fungi incertae sedis</taxon>
        <taxon>Microsporidia</taxon>
        <taxon>Enterocytozoonidae</taxon>
        <taxon>Ecytonucleospora</taxon>
    </lineage>
</organism>
<accession>A0A1W0E7L2</accession>
<dbReference type="Proteomes" id="UP000192758">
    <property type="component" value="Unassembled WGS sequence"/>
</dbReference>
<comment type="caution">
    <text evidence="2">The sequence shown here is derived from an EMBL/GenBank/DDBJ whole genome shotgun (WGS) entry which is preliminary data.</text>
</comment>
<reference evidence="2 3" key="1">
    <citation type="journal article" date="2017" name="Environ. Microbiol.">
        <title>Decay of the glycolytic pathway and adaptation to intranuclear parasitism within Enterocytozoonidae microsporidia.</title>
        <authorList>
            <person name="Wiredu Boakye D."/>
            <person name="Jaroenlak P."/>
            <person name="Prachumwat A."/>
            <person name="Williams T.A."/>
            <person name="Bateman K.S."/>
            <person name="Itsathitphaisarn O."/>
            <person name="Sritunyalucksana K."/>
            <person name="Paszkiewicz K.H."/>
            <person name="Moore K.A."/>
            <person name="Stentiford G.D."/>
            <person name="Williams B.A."/>
        </authorList>
    </citation>
    <scope>NUCLEOTIDE SEQUENCE [LARGE SCALE GENOMIC DNA]</scope>
    <source>
        <strain evidence="2 3">TH1</strain>
    </source>
</reference>
<feature type="domain" description="K Homology" evidence="1">
    <location>
        <begin position="351"/>
        <end position="391"/>
    </location>
</feature>
<sequence length="442" mass="51903">MKNMSFKSKECLDALNMVNLKECISMQQLSDPNLFDAKTKQDPQCRPIFENSNDTITFTIPKTSHIPINQIYNVLKLNMYIKNVKNIMEKTAHGIQIKINRNDIFAFFIAFNNQTDNFNHGNMLKQQYLCTIENRIFFEPFESEILGSGFQYVKEIDTDILKLFQMFKAHKQQLKNILEKYDTICIFGEYKTFLLCSKICNQKIAYQKFTEIYYRSYAIEIETLVSCEKIYKNIEPCNIIVACDGEKLTIVGQHEDLKEFCKKNPTLGENKISSNFLSVFTVDSETSGFLCGKKFGKINKITKQTETEITVTNDIMGHYTYTLKHANIFNMLEAIEMLNLEYPRFHLFSLDFKHHKKIIGTSGKHIQRIMKKYDVYVKFMNEKEAQFYPENVICKTPQKNKKNLKLIQEEIVIDEKLYKPEEMSKFTLQTDLPKIYDLLNNR</sequence>
<dbReference type="EMBL" id="MNPJ01000013">
    <property type="protein sequence ID" value="OQS55213.1"/>
    <property type="molecule type" value="Genomic_DNA"/>
</dbReference>
<evidence type="ECO:0000313" key="3">
    <source>
        <dbReference type="Proteomes" id="UP000192758"/>
    </source>
</evidence>
<dbReference type="Gene3D" id="3.30.1370.10">
    <property type="entry name" value="K Homology domain, type 1"/>
    <property type="match status" value="1"/>
</dbReference>
<dbReference type="SUPFAM" id="SSF54791">
    <property type="entry name" value="Eukaryotic type KH-domain (KH-domain type I)"/>
    <property type="match status" value="1"/>
</dbReference>
<dbReference type="InterPro" id="IPR036612">
    <property type="entry name" value="KH_dom_type_1_sf"/>
</dbReference>
<proteinExistence type="predicted"/>